<name>E8R1G1_ISOPI</name>
<feature type="domain" description="SD-repeat containing protein B" evidence="5">
    <location>
        <begin position="178"/>
        <end position="244"/>
    </location>
</feature>
<reference evidence="6 7" key="2">
    <citation type="journal article" date="2011" name="Stand. Genomic Sci.">
        <title>Complete genome sequence of Isosphaera pallida type strain (IS1B).</title>
        <authorList>
            <consortium name="US DOE Joint Genome Institute (JGI-PGF)"/>
            <person name="Goker M."/>
            <person name="Cleland D."/>
            <person name="Saunders E."/>
            <person name="Lapidus A."/>
            <person name="Nolan M."/>
            <person name="Lucas S."/>
            <person name="Hammon N."/>
            <person name="Deshpande S."/>
            <person name="Cheng J.F."/>
            <person name="Tapia R."/>
            <person name="Han C."/>
            <person name="Goodwin L."/>
            <person name="Pitluck S."/>
            <person name="Liolios K."/>
            <person name="Pagani I."/>
            <person name="Ivanova N."/>
            <person name="Mavromatis K."/>
            <person name="Pati A."/>
            <person name="Chen A."/>
            <person name="Palaniappan K."/>
            <person name="Land M."/>
            <person name="Hauser L."/>
            <person name="Chang Y.J."/>
            <person name="Jeffries C.D."/>
            <person name="Detter J.C."/>
            <person name="Beck B."/>
            <person name="Woyke T."/>
            <person name="Bristow J."/>
            <person name="Eisen J.A."/>
            <person name="Markowitz V."/>
            <person name="Hugenholtz P."/>
            <person name="Kyrpides N.C."/>
            <person name="Klenk H.P."/>
        </authorList>
    </citation>
    <scope>NUCLEOTIDE SEQUENCE [LARGE SCALE GENOMIC DNA]</scope>
    <source>
        <strain evidence="7">ATCC 43644 / DSM 9630 / IS1B</strain>
    </source>
</reference>
<dbReference type="Proteomes" id="UP000008631">
    <property type="component" value="Chromosome"/>
</dbReference>
<dbReference type="SUPFAM" id="SSF117074">
    <property type="entry name" value="Hypothetical protein PA1324"/>
    <property type="match status" value="12"/>
</dbReference>
<dbReference type="EMBL" id="CP002353">
    <property type="protein sequence ID" value="ADV62378.1"/>
    <property type="molecule type" value="Genomic_DNA"/>
</dbReference>
<dbReference type="eggNOG" id="COG4932">
    <property type="taxonomic scope" value="Bacteria"/>
</dbReference>
<sequence length="1520" mass="157866">MDPRLRLLRPRWLAEMGKGIGLGTAVGPRSRRRGGRSSWSLQPAAEIATRGLEVRALLTSSLSGVVYDDLNANGRFDEGDSPIANVAIRLTGIDANGQPVNLETVTGTDGRYAFPDLQPGTYELTQIQPAGYVNATNSTGAPAGVLSGADSIVNIPLGANVNGFGFNFGERSIRVSGSVFVDLDRNGSRGPNETGVAGVAVRLIDGSGSVIQTQTTNAEGRFEFVAVPVGTYVLERDPVPGYGVGTPATQTVTVTNAGLANRDFGVTVGRLVGLVFVDTNNDGLFNAGEPGLSGVLVTLTGTDFNGAAVERSTLTGTDGSFRFEDLLAGDYTLTRVAPAGYDAATAIPGTSGGTGGLGVVSNITLAGGFQAADYRFVERGTPLAGVVFRDVNRNGQINPEDRGVPGVTIILRNTSDVEIARTVTDAQGRYAFANQRPGSYVIERVLPPGFGSTSSARQTITNPPATRADGTNDPDRGQGRPNINFGLSTGSLSGTVFVDANANRLIEAGEGGVAGVTIRLTGTDAAGNPVDLTTTTDQTGRFEFDNLLAGRYQITADPTAGLAAGLTNVGSAGGVVVGPNRIEQISLGAGIASTNYNFGRLGTSVRGVVFIDLNRDRVRDPNENGLAGVTLRLLNPSDNSVVATTTTNARGEYEFRNVAAGNYLLQKVQNPDFLSGSPGLDNTIAITVAPEGLIDVNFPEFAGELAGVVFLDANSNGVRDSDEPGIPGVTITLRRGSGVGTLVETITTDANGVYRFQGLTAGTYRITQTQPSTFNNGQTVLGSLGGQTLTDDVRNIAVAPGAQGLGYDFTELPRGLAGVVFLDEPGGTPGVFDQGERGLSGVTVRATNQATGVVSTAITDPSGQFVFFNLSAGTYTIEKVPLPGYRIITPTTRTITITGPTDPQLLSFAVQAARLLGSVYNDLNGDGQRGPNETGVSGVTIRLTGTDVNGNAVNTTTTTDAEGRFTFRDLIAGTYSLRREAGFALFAPGINTVGTVEGVLSGQLTGDSQISSIVLGPGATGEGYLFGQRASAIRGRVFLDSNNNSALDDGERGIAGAVIQLRDSDNRLVATATTDQDGHYVFPNVAPGTYSLVSVQPLGFASSTADVLTSVVVSTDNLEGRNFGKLGATLSGSSFLDLDANGVRDPNERGLANVAINLTGTDAAGNPVTRTTTTDVNGNFRFTDLPAGNYTVVETQRPDVLPGRAAVGNAGGVVIDSNTIAEIGVGPGANLSGYTFGNLALDNASLTGRVFQDLNGNGVRDLGEPGVAGVLVTLSGIDQDNQPVLLSTVTDSDGFYRFENLRQGVYRVTATIPEGFIATTAVVGDSGGRLDPADPGVSIIGIPLAGGAAGAGYDFALSRPMGSLSGFVYVDHNRDGVRQPRELGLPGVRLILEGTDSVGNRVERSTLTLQNGLYRFENLPAGSYRITQVQPGQFLNGRVTPGSQGGFVRGPNEIAGITLGIGQHGVENNFGELPRSGSRYPGLTRRTARPSRPIPPPRYVGPAVPRFPIFPRLAVPPRIR</sequence>
<feature type="domain" description="SD-repeat containing protein B" evidence="5">
    <location>
        <begin position="828"/>
        <end position="886"/>
    </location>
</feature>
<feature type="domain" description="SD-repeat containing protein B" evidence="5">
    <location>
        <begin position="1035"/>
        <end position="1106"/>
    </location>
</feature>
<accession>E8R1G1</accession>
<gene>
    <name evidence="6" type="ordered locus">Isop_1796</name>
</gene>
<protein>
    <submittedName>
        <fullName evidence="6">Cna B domain protein</fullName>
    </submittedName>
</protein>
<evidence type="ECO:0000256" key="1">
    <source>
        <dbReference type="ARBA" id="ARBA00004613"/>
    </source>
</evidence>
<dbReference type="RefSeq" id="WP_013564666.1">
    <property type="nucleotide sequence ID" value="NC_014962.1"/>
</dbReference>
<keyword evidence="3" id="KW-0732">Signal</keyword>
<comment type="subcellular location">
    <subcellularLocation>
        <location evidence="1">Secreted</location>
    </subcellularLocation>
</comment>
<feature type="region of interest" description="Disordered" evidence="4">
    <location>
        <begin position="451"/>
        <end position="487"/>
    </location>
</feature>
<dbReference type="OrthoDB" id="254354at2"/>
<evidence type="ECO:0000256" key="2">
    <source>
        <dbReference type="ARBA" id="ARBA00022525"/>
    </source>
</evidence>
<dbReference type="SUPFAM" id="SSF49478">
    <property type="entry name" value="Cna protein B-type domain"/>
    <property type="match status" value="1"/>
</dbReference>
<feature type="region of interest" description="Disordered" evidence="4">
    <location>
        <begin position="1470"/>
        <end position="1499"/>
    </location>
</feature>
<evidence type="ECO:0000313" key="6">
    <source>
        <dbReference type="EMBL" id="ADV62378.1"/>
    </source>
</evidence>
<feature type="domain" description="SD-repeat containing protein B" evidence="5">
    <location>
        <begin position="492"/>
        <end position="571"/>
    </location>
</feature>
<dbReference type="PANTHER" id="PTHR23303">
    <property type="entry name" value="CARBOXYPEPTIDASE REGULATORY REGION-CONTAINING"/>
    <property type="match status" value="1"/>
</dbReference>
<feature type="domain" description="SD-repeat containing protein B" evidence="5">
    <location>
        <begin position="1135"/>
        <end position="1209"/>
    </location>
</feature>
<dbReference type="STRING" id="575540.Isop_1796"/>
<feature type="domain" description="SD-repeat containing protein B" evidence="5">
    <location>
        <begin position="1363"/>
        <end position="1441"/>
    </location>
</feature>
<dbReference type="Pfam" id="PF17210">
    <property type="entry name" value="SdrD_B"/>
    <property type="match status" value="13"/>
</dbReference>
<feature type="domain" description="SD-repeat containing protein B" evidence="5">
    <location>
        <begin position="62"/>
        <end position="150"/>
    </location>
</feature>
<dbReference type="HOGENOM" id="CLU_247755_0_0_0"/>
<dbReference type="InterPro" id="IPR051417">
    <property type="entry name" value="SDr/BOS_complex"/>
</dbReference>
<dbReference type="PANTHER" id="PTHR23303:SF15">
    <property type="entry name" value="COLOSSIN-A"/>
    <property type="match status" value="1"/>
</dbReference>
<feature type="domain" description="SD-repeat containing protein B" evidence="5">
    <location>
        <begin position="707"/>
        <end position="779"/>
    </location>
</feature>
<dbReference type="InterPro" id="IPR033764">
    <property type="entry name" value="Sdr_B"/>
</dbReference>
<feature type="domain" description="SD-repeat containing protein B" evidence="5">
    <location>
        <begin position="1245"/>
        <end position="1325"/>
    </location>
</feature>
<dbReference type="InterPro" id="IPR013783">
    <property type="entry name" value="Ig-like_fold"/>
</dbReference>
<proteinExistence type="predicted"/>
<feature type="domain" description="SD-repeat containing protein B" evidence="5">
    <location>
        <begin position="386"/>
        <end position="456"/>
    </location>
</feature>
<keyword evidence="2" id="KW-0964">Secreted</keyword>
<evidence type="ECO:0000256" key="4">
    <source>
        <dbReference type="SAM" id="MobiDB-lite"/>
    </source>
</evidence>
<dbReference type="KEGG" id="ipa:Isop_1796"/>
<feature type="domain" description="SD-repeat containing protein B" evidence="5">
    <location>
        <begin position="918"/>
        <end position="979"/>
    </location>
</feature>
<feature type="compositionally biased region" description="Polar residues" evidence="4">
    <location>
        <begin position="451"/>
        <end position="464"/>
    </location>
</feature>
<keyword evidence="7" id="KW-1185">Reference proteome</keyword>
<evidence type="ECO:0000313" key="7">
    <source>
        <dbReference type="Proteomes" id="UP000008631"/>
    </source>
</evidence>
<feature type="domain" description="SD-repeat containing protein B" evidence="5">
    <location>
        <begin position="608"/>
        <end position="671"/>
    </location>
</feature>
<dbReference type="InParanoid" id="E8R1G1"/>
<reference key="1">
    <citation type="submission" date="2010-11" db="EMBL/GenBank/DDBJ databases">
        <title>The complete sequence of chromosome of Isophaera pallida ATCC 43644.</title>
        <authorList>
            <consortium name="US DOE Joint Genome Institute (JGI-PGF)"/>
            <person name="Lucas S."/>
            <person name="Copeland A."/>
            <person name="Lapidus A."/>
            <person name="Bruce D."/>
            <person name="Goodwin L."/>
            <person name="Pitluck S."/>
            <person name="Kyrpides N."/>
            <person name="Mavromatis K."/>
            <person name="Pagani I."/>
            <person name="Ivanova N."/>
            <person name="Saunders E."/>
            <person name="Brettin T."/>
            <person name="Detter J.C."/>
            <person name="Han C."/>
            <person name="Tapia R."/>
            <person name="Land M."/>
            <person name="Hauser L."/>
            <person name="Markowitz V."/>
            <person name="Cheng J.-F."/>
            <person name="Hugenholtz P."/>
            <person name="Woyke T."/>
            <person name="Wu D."/>
            <person name="Eisen J.A."/>
        </authorList>
    </citation>
    <scope>NUCLEOTIDE SEQUENCE</scope>
    <source>
        <strain>ATCC 43644</strain>
    </source>
</reference>
<feature type="domain" description="SD-repeat containing protein B" evidence="5">
    <location>
        <begin position="274"/>
        <end position="349"/>
    </location>
</feature>
<dbReference type="GO" id="GO:0005576">
    <property type="term" value="C:extracellular region"/>
    <property type="evidence" value="ECO:0007669"/>
    <property type="project" value="UniProtKB-SubCell"/>
</dbReference>
<organism evidence="6 7">
    <name type="scientific">Isosphaera pallida (strain ATCC 43644 / DSM 9630 / IS1B)</name>
    <dbReference type="NCBI Taxonomy" id="575540"/>
    <lineage>
        <taxon>Bacteria</taxon>
        <taxon>Pseudomonadati</taxon>
        <taxon>Planctomycetota</taxon>
        <taxon>Planctomycetia</taxon>
        <taxon>Isosphaerales</taxon>
        <taxon>Isosphaeraceae</taxon>
        <taxon>Isosphaera</taxon>
    </lineage>
</organism>
<evidence type="ECO:0000259" key="5">
    <source>
        <dbReference type="Pfam" id="PF17210"/>
    </source>
</evidence>
<dbReference type="Gene3D" id="2.60.40.10">
    <property type="entry name" value="Immunoglobulins"/>
    <property type="match status" value="13"/>
</dbReference>
<evidence type="ECO:0000256" key="3">
    <source>
        <dbReference type="ARBA" id="ARBA00022729"/>
    </source>
</evidence>